<feature type="compositionally biased region" description="Low complexity" evidence="1">
    <location>
        <begin position="187"/>
        <end position="205"/>
    </location>
</feature>
<name>A0A1Y2BSP7_9FUNG</name>
<dbReference type="InterPro" id="IPR050782">
    <property type="entry name" value="PP1_regulatory_subunit_3"/>
</dbReference>
<sequence>MSNPKHIDIKVNSFKCDSPNHSQTKSYFSNAYHMLSSSPNTLSKINLNNFSDTPVKKSNPVVKLMDSEIVQNTIWNNYNNTHDNVKVNPSNNEINIIKNFDVLNNISSLSNNFNLNNESILQEKIIRTKSNNNIPLFDKSFIDIKSIKNNINSPANYDNVHDPSSDLLVKKSVKNLFENKTNSKNLSQLSSQLSNSSLNPLNNKNTIKDEKGELKLNYNKTLETEAIADIVFKKQEANEVERINNNAKTNEKIEFQKSLHSCQLSLSPKDKLFESVMNNSSMKYNFSSNNKSFLTKEDFESTKVIKENARKMLLVNGARKTIVNKKPKSVKFSGENEECPFRKFESPVSVTTSPIFLTNSNIKPFLETRSNLTTFSEFKQRMIIKKPILIEKAGLLIEESEKDNTKLASFLKNSDIKKEHGVFKSRPSHVPYGTSVASYPLFSNVEKDKVRIVIQVQNLAFEKEVCVRYTFNNWLTSKDVKASYLNSLNVTSYISKKYHESTSINSNASSQEKRMTGIDDSESKVVSQSVDRFVADIEIPSYIMDFMDYDSNFFNRNGYFNSTSGEFEDDLFLNDRRRYSQSLGEEWDNDIINKCTLKFAAYYRVNNQEYWENNNNLNYTMDISRVLYIPTKKVYIRSKTPEIIKSRMVNFTNAFYNEVKPRKEYELKSILRKKVEDTTTANPVKIHHQESADSDYQSNIKNKIIAKCELREKNIRETIQKELSGSTFFKQMGINPTILNTIINSNRVSTRNNIIKMIKYYQRKAGITNPIVPIEKETSIKVEGN</sequence>
<dbReference type="Proteomes" id="UP000193920">
    <property type="component" value="Unassembled WGS sequence"/>
</dbReference>
<feature type="region of interest" description="Disordered" evidence="1">
    <location>
        <begin position="187"/>
        <end position="206"/>
    </location>
</feature>
<dbReference type="GO" id="GO:0008157">
    <property type="term" value="F:protein phosphatase 1 binding"/>
    <property type="evidence" value="ECO:0007669"/>
    <property type="project" value="TreeGrafter"/>
</dbReference>
<evidence type="ECO:0000313" key="3">
    <source>
        <dbReference type="EMBL" id="ORY37724.1"/>
    </source>
</evidence>
<gene>
    <name evidence="3" type="ORF">LY90DRAFT_511137</name>
</gene>
<dbReference type="Pfam" id="PF03370">
    <property type="entry name" value="CBM_21"/>
    <property type="match status" value="1"/>
</dbReference>
<dbReference type="EMBL" id="MCOG01000141">
    <property type="protein sequence ID" value="ORY37724.1"/>
    <property type="molecule type" value="Genomic_DNA"/>
</dbReference>
<dbReference type="AlphaFoldDB" id="A0A1Y2BSP7"/>
<proteinExistence type="predicted"/>
<keyword evidence="4" id="KW-1185">Reference proteome</keyword>
<organism evidence="3 4">
    <name type="scientific">Neocallimastix californiae</name>
    <dbReference type="NCBI Taxonomy" id="1754190"/>
    <lineage>
        <taxon>Eukaryota</taxon>
        <taxon>Fungi</taxon>
        <taxon>Fungi incertae sedis</taxon>
        <taxon>Chytridiomycota</taxon>
        <taxon>Chytridiomycota incertae sedis</taxon>
        <taxon>Neocallimastigomycetes</taxon>
        <taxon>Neocallimastigales</taxon>
        <taxon>Neocallimastigaceae</taxon>
        <taxon>Neocallimastix</taxon>
    </lineage>
</organism>
<dbReference type="Gene3D" id="2.60.40.2440">
    <property type="entry name" value="Carbohydrate binding type-21 domain"/>
    <property type="match status" value="1"/>
</dbReference>
<dbReference type="PANTHER" id="PTHR12307:SF36">
    <property type="entry name" value="GLYCOGEN-BINDING SUBUNIT 76A"/>
    <property type="match status" value="1"/>
</dbReference>
<evidence type="ECO:0000259" key="2">
    <source>
        <dbReference type="PROSITE" id="PS51159"/>
    </source>
</evidence>
<evidence type="ECO:0000313" key="4">
    <source>
        <dbReference type="Proteomes" id="UP000193920"/>
    </source>
</evidence>
<dbReference type="InterPro" id="IPR038175">
    <property type="entry name" value="CBM21_dom_sf"/>
</dbReference>
<dbReference type="OrthoDB" id="1881at2759"/>
<protein>
    <recommendedName>
        <fullName evidence="2">CBM21 domain-containing protein</fullName>
    </recommendedName>
</protein>
<dbReference type="PANTHER" id="PTHR12307">
    <property type="entry name" value="PROTEIN PHOSPHATASE 1 REGULATORY SUBUNIT"/>
    <property type="match status" value="1"/>
</dbReference>
<feature type="domain" description="CBM21" evidence="2">
    <location>
        <begin position="428"/>
        <end position="622"/>
    </location>
</feature>
<accession>A0A1Y2BSP7</accession>
<dbReference type="InterPro" id="IPR005036">
    <property type="entry name" value="CBM21_dom"/>
</dbReference>
<dbReference type="GO" id="GO:0000164">
    <property type="term" value="C:protein phosphatase type 1 complex"/>
    <property type="evidence" value="ECO:0007669"/>
    <property type="project" value="TreeGrafter"/>
</dbReference>
<reference evidence="3 4" key="1">
    <citation type="submission" date="2016-08" db="EMBL/GenBank/DDBJ databases">
        <title>A Parts List for Fungal Cellulosomes Revealed by Comparative Genomics.</title>
        <authorList>
            <consortium name="DOE Joint Genome Institute"/>
            <person name="Haitjema C.H."/>
            <person name="Gilmore S.P."/>
            <person name="Henske J.K."/>
            <person name="Solomon K.V."/>
            <person name="De Groot R."/>
            <person name="Kuo A."/>
            <person name="Mondo S.J."/>
            <person name="Salamov A.A."/>
            <person name="Labutti K."/>
            <person name="Zhao Z."/>
            <person name="Chiniquy J."/>
            <person name="Barry K."/>
            <person name="Brewer H.M."/>
            <person name="Purvine S.O."/>
            <person name="Wright A.T."/>
            <person name="Boxma B."/>
            <person name="Van Alen T."/>
            <person name="Hackstein J.H."/>
            <person name="Baker S.E."/>
            <person name="Grigoriev I.V."/>
            <person name="O'Malley M.A."/>
        </authorList>
    </citation>
    <scope>NUCLEOTIDE SEQUENCE [LARGE SCALE GENOMIC DNA]</scope>
    <source>
        <strain evidence="3 4">G1</strain>
    </source>
</reference>
<comment type="caution">
    <text evidence="3">The sequence shown here is derived from an EMBL/GenBank/DDBJ whole genome shotgun (WGS) entry which is preliminary data.</text>
</comment>
<dbReference type="PROSITE" id="PS51159">
    <property type="entry name" value="CBM21"/>
    <property type="match status" value="1"/>
</dbReference>
<evidence type="ECO:0000256" key="1">
    <source>
        <dbReference type="SAM" id="MobiDB-lite"/>
    </source>
</evidence>